<dbReference type="InterPro" id="IPR036397">
    <property type="entry name" value="RNaseH_sf"/>
</dbReference>
<dbReference type="EMBL" id="JABANP010000266">
    <property type="protein sequence ID" value="KAF4685367.1"/>
    <property type="molecule type" value="Genomic_DNA"/>
</dbReference>
<protein>
    <recommendedName>
        <fullName evidence="1">Integrase catalytic domain-containing protein</fullName>
    </recommendedName>
</protein>
<dbReference type="Proteomes" id="UP000541610">
    <property type="component" value="Unassembled WGS sequence"/>
</dbReference>
<dbReference type="InterPro" id="IPR050951">
    <property type="entry name" value="Retrovirus_Pol_polyprotein"/>
</dbReference>
<name>A0A7J6NPG6_PEROL</name>
<dbReference type="GO" id="GO:0003676">
    <property type="term" value="F:nucleic acid binding"/>
    <property type="evidence" value="ECO:0007669"/>
    <property type="project" value="InterPro"/>
</dbReference>
<dbReference type="PANTHER" id="PTHR37984">
    <property type="entry name" value="PROTEIN CBG26694"/>
    <property type="match status" value="1"/>
</dbReference>
<dbReference type="OrthoDB" id="10068564at2759"/>
<evidence type="ECO:0000313" key="2">
    <source>
        <dbReference type="EMBL" id="KAF4685367.1"/>
    </source>
</evidence>
<dbReference type="Gene3D" id="3.30.420.10">
    <property type="entry name" value="Ribonuclease H-like superfamily/Ribonuclease H"/>
    <property type="match status" value="1"/>
</dbReference>
<dbReference type="InterPro" id="IPR041588">
    <property type="entry name" value="Integrase_H2C2"/>
</dbReference>
<feature type="domain" description="Integrase catalytic" evidence="1">
    <location>
        <begin position="101"/>
        <end position="264"/>
    </location>
</feature>
<dbReference type="PANTHER" id="PTHR37984:SF12">
    <property type="entry name" value="RIBONUCLEASE H"/>
    <property type="match status" value="1"/>
</dbReference>
<gene>
    <name evidence="2" type="ORF">FOZ60_006630</name>
</gene>
<accession>A0A7J6NPG6</accession>
<comment type="caution">
    <text evidence="2">The sequence shown here is derived from an EMBL/GenBank/DDBJ whole genome shotgun (WGS) entry which is preliminary data.</text>
</comment>
<dbReference type="InterPro" id="IPR012337">
    <property type="entry name" value="RNaseH-like_sf"/>
</dbReference>
<evidence type="ECO:0000313" key="3">
    <source>
        <dbReference type="Proteomes" id="UP000541610"/>
    </source>
</evidence>
<sequence length="489" mass="55384">MMSSLEPVTHLPRWLVVIPVGTISVEIENETKTVPIREYLCWLVHSRVATGHPSPAMMKCQLRQRCWWPSMETCCRTWTSKCHTCQVETARTNRSLGKFSLRRYPGRFEAISVDYTGPYEVSSVGQFRFSLTIMDLCTGYVRFAATRTRCGGEFVATLLKYWGMDFDLPRTILHDRDGAFVAEVVRAWKARAQIEEKTSLPYLARMNGKCERAHQELKRCVRQVISQSGSASWPEALTVAARVHNRFPTFREKISPYQLVFGQLPRDDWGALVNSLRHEDGFQKLCEDDPSGFLKDLKTNIENTLAIYRENNVFHRLGGRSSALPQASTDGPASAFHPTVEGPYTITEVSERQPALVTLDDRVKCAADQLVRYRDYDSVLPAATSSAAAQEVVELERVDPDSLSVGDFVVYRSPGNDWLFEIARVTAVAVDQGAVDVDLYIVNRSEKWLPSGRRCRAPMALVLCKIEMNQKSRITRRSRQDLKNLGVHL</sequence>
<dbReference type="AlphaFoldDB" id="A0A7J6NPG6"/>
<proteinExistence type="predicted"/>
<dbReference type="InterPro" id="IPR001584">
    <property type="entry name" value="Integrase_cat-core"/>
</dbReference>
<evidence type="ECO:0000259" key="1">
    <source>
        <dbReference type="PROSITE" id="PS50994"/>
    </source>
</evidence>
<dbReference type="SUPFAM" id="SSF53098">
    <property type="entry name" value="Ribonuclease H-like"/>
    <property type="match status" value="1"/>
</dbReference>
<reference evidence="2 3" key="1">
    <citation type="submission" date="2020-04" db="EMBL/GenBank/DDBJ databases">
        <title>Perkinsus olseni comparative genomics.</title>
        <authorList>
            <person name="Bogema D.R."/>
        </authorList>
    </citation>
    <scope>NUCLEOTIDE SEQUENCE [LARGE SCALE GENOMIC DNA]</scope>
    <source>
        <strain evidence="2">00978-12</strain>
    </source>
</reference>
<dbReference type="Pfam" id="PF17921">
    <property type="entry name" value="Integrase_H2C2"/>
    <property type="match status" value="1"/>
</dbReference>
<dbReference type="PROSITE" id="PS50994">
    <property type="entry name" value="INTEGRASE"/>
    <property type="match status" value="1"/>
</dbReference>
<dbReference type="Gene3D" id="1.10.340.70">
    <property type="match status" value="1"/>
</dbReference>
<organism evidence="2 3">
    <name type="scientific">Perkinsus olseni</name>
    <name type="common">Perkinsus atlanticus</name>
    <dbReference type="NCBI Taxonomy" id="32597"/>
    <lineage>
        <taxon>Eukaryota</taxon>
        <taxon>Sar</taxon>
        <taxon>Alveolata</taxon>
        <taxon>Perkinsozoa</taxon>
        <taxon>Perkinsea</taxon>
        <taxon>Perkinsida</taxon>
        <taxon>Perkinsidae</taxon>
        <taxon>Perkinsus</taxon>
    </lineage>
</organism>
<dbReference type="GO" id="GO:0015074">
    <property type="term" value="P:DNA integration"/>
    <property type="evidence" value="ECO:0007669"/>
    <property type="project" value="InterPro"/>
</dbReference>